<dbReference type="EMBL" id="JAWCUI010000027">
    <property type="protein sequence ID" value="KAL1895459.1"/>
    <property type="molecule type" value="Genomic_DNA"/>
</dbReference>
<proteinExistence type="predicted"/>
<evidence type="ECO:0000259" key="1">
    <source>
        <dbReference type="Pfam" id="PF18922"/>
    </source>
</evidence>
<feature type="domain" description="DUF5672" evidence="1">
    <location>
        <begin position="126"/>
        <end position="278"/>
    </location>
</feature>
<evidence type="ECO:0000313" key="3">
    <source>
        <dbReference type="Proteomes" id="UP001583186"/>
    </source>
</evidence>
<accession>A0ABR3Z7E9</accession>
<name>A0ABR3Z7E9_9PEZI</name>
<reference evidence="2 3" key="1">
    <citation type="journal article" date="2024" name="IMA Fungus">
        <title>IMA Genome - F19 : A genome assembly and annotation guide to empower mycologists, including annotated draft genome sequences of Ceratocystis pirilliformis, Diaporthe australafricana, Fusarium ophioides, Paecilomyces lecythidis, and Sporothrix stenoceras.</title>
        <authorList>
            <person name="Aylward J."/>
            <person name="Wilson A.M."/>
            <person name="Visagie C.M."/>
            <person name="Spraker J."/>
            <person name="Barnes I."/>
            <person name="Buitendag C."/>
            <person name="Ceriani C."/>
            <person name="Del Mar Angel L."/>
            <person name="du Plessis D."/>
            <person name="Fuchs T."/>
            <person name="Gasser K."/>
            <person name="Kramer D."/>
            <person name="Li W."/>
            <person name="Munsamy K."/>
            <person name="Piso A."/>
            <person name="Price J.L."/>
            <person name="Sonnekus B."/>
            <person name="Thomas C."/>
            <person name="van der Nest A."/>
            <person name="van Dijk A."/>
            <person name="van Heerden A."/>
            <person name="van Vuuren N."/>
            <person name="Yilmaz N."/>
            <person name="Duong T.A."/>
            <person name="van der Merwe N.A."/>
            <person name="Wingfield M.J."/>
            <person name="Wingfield B.D."/>
        </authorList>
    </citation>
    <scope>NUCLEOTIDE SEQUENCE [LARGE SCALE GENOMIC DNA]</scope>
    <source>
        <strain evidence="2 3">CMW 5346</strain>
    </source>
</reference>
<protein>
    <recommendedName>
        <fullName evidence="1">DUF5672 domain-containing protein</fullName>
    </recommendedName>
</protein>
<organism evidence="2 3">
    <name type="scientific">Sporothrix stenoceras</name>
    <dbReference type="NCBI Taxonomy" id="5173"/>
    <lineage>
        <taxon>Eukaryota</taxon>
        <taxon>Fungi</taxon>
        <taxon>Dikarya</taxon>
        <taxon>Ascomycota</taxon>
        <taxon>Pezizomycotina</taxon>
        <taxon>Sordariomycetes</taxon>
        <taxon>Sordariomycetidae</taxon>
        <taxon>Ophiostomatales</taxon>
        <taxon>Ophiostomataceae</taxon>
        <taxon>Sporothrix</taxon>
    </lineage>
</organism>
<keyword evidence="3" id="KW-1185">Reference proteome</keyword>
<evidence type="ECO:0000313" key="2">
    <source>
        <dbReference type="EMBL" id="KAL1895459.1"/>
    </source>
</evidence>
<dbReference type="Pfam" id="PF18922">
    <property type="entry name" value="DUF5672"/>
    <property type="match status" value="1"/>
</dbReference>
<dbReference type="InterPro" id="IPR043729">
    <property type="entry name" value="DUF5672"/>
</dbReference>
<sequence length="310" mass="34805">MSMLMDYGISRRFVGIALALLAIIYIVRLTPREMVPSTSFFDSKPKAVAEAAPAAGAFEIKDKVALISDTQYSARLVPLILHFQAVLGPEWPIVFYTSNETNAILTGNNGTRQAAIWEQAVSRGAIDVRIIPDEFNMTTRHGVNVYLSRPWLWEQLAPAKHVLVFQTDAMLCANAYESMDDFLEWDFIAAPLHTKEKLFNGGLSLRNRTMMMEILANPANNWEDETAAGTWTMGGEDIWFSRKMDRMGAHLPDFKKAVTFACQHDWHVSHSKTPLGYHKVHKNAGKRLGEIAEWCPEIALAAPGKLKQQE</sequence>
<gene>
    <name evidence="2" type="ORF">Sste5346_005266</name>
</gene>
<dbReference type="Proteomes" id="UP001583186">
    <property type="component" value="Unassembled WGS sequence"/>
</dbReference>
<comment type="caution">
    <text evidence="2">The sequence shown here is derived from an EMBL/GenBank/DDBJ whole genome shotgun (WGS) entry which is preliminary data.</text>
</comment>